<dbReference type="Proteomes" id="UP000251558">
    <property type="component" value="Unassembled WGS sequence"/>
</dbReference>
<proteinExistence type="predicted"/>
<keyword evidence="2" id="KW-1185">Reference proteome</keyword>
<gene>
    <name evidence="1" type="ORF">DPM33_04475</name>
</gene>
<reference evidence="2" key="1">
    <citation type="submission" date="2018-06" db="EMBL/GenBank/DDBJ databases">
        <authorList>
            <person name="Helene L.C."/>
            <person name="Dall'Agnol R."/>
            <person name="Delamuta J.R."/>
            <person name="Hungria M."/>
        </authorList>
    </citation>
    <scope>NUCLEOTIDE SEQUENCE [LARGE SCALE GENOMIC DNA]</scope>
    <source>
        <strain evidence="2">AC99b</strain>
    </source>
</reference>
<evidence type="ECO:0000313" key="2">
    <source>
        <dbReference type="Proteomes" id="UP000251558"/>
    </source>
</evidence>
<comment type="caution">
    <text evidence="1">The sequence shown here is derived from an EMBL/GenBank/DDBJ whole genome shotgun (WGS) entry which is preliminary data.</text>
</comment>
<organism evidence="1 2">
    <name type="scientific">Mesorhizobium hawassense</name>
    <dbReference type="NCBI Taxonomy" id="1209954"/>
    <lineage>
        <taxon>Bacteria</taxon>
        <taxon>Pseudomonadati</taxon>
        <taxon>Pseudomonadota</taxon>
        <taxon>Alphaproteobacteria</taxon>
        <taxon>Hyphomicrobiales</taxon>
        <taxon>Phyllobacteriaceae</taxon>
        <taxon>Mesorhizobium</taxon>
    </lineage>
</organism>
<reference evidence="1 2" key="2">
    <citation type="submission" date="2018-07" db="EMBL/GenBank/DDBJ databases">
        <title>Diversity of Mesorhizobium strains in Brazil.</title>
        <authorList>
            <person name="Helene L.C.F."/>
            <person name="Dall'Agnol R."/>
            <person name="Delamuta J.R.M."/>
            <person name="Hungria M."/>
        </authorList>
    </citation>
    <scope>NUCLEOTIDE SEQUENCE [LARGE SCALE GENOMIC DNA]</scope>
    <source>
        <strain evidence="1 2">AC99b</strain>
    </source>
</reference>
<evidence type="ECO:0000313" key="1">
    <source>
        <dbReference type="EMBL" id="RAZ91753.1"/>
    </source>
</evidence>
<name>A0A330HU74_9HYPH</name>
<dbReference type="EMBL" id="QMBP01000002">
    <property type="protein sequence ID" value="RAZ91753.1"/>
    <property type="molecule type" value="Genomic_DNA"/>
</dbReference>
<dbReference type="AlphaFoldDB" id="A0A330HU74"/>
<accession>A0A330HU74</accession>
<protein>
    <recommendedName>
        <fullName evidence="3">Integrase</fullName>
    </recommendedName>
</protein>
<evidence type="ECO:0008006" key="3">
    <source>
        <dbReference type="Google" id="ProtNLM"/>
    </source>
</evidence>
<sequence length="59" mass="6559">MVTGEPNDVRLKNVDGNWVVHVVKDGKVTRRLFDAQAVAESYAEDQRIRLGLPGRPPTS</sequence>
<dbReference type="OrthoDB" id="8101123at2"/>